<evidence type="ECO:0000256" key="2">
    <source>
        <dbReference type="ARBA" id="ARBA00022980"/>
    </source>
</evidence>
<dbReference type="NCBIfam" id="NF004711">
    <property type="entry name" value="PRK06049.1"/>
    <property type="match status" value="1"/>
</dbReference>
<dbReference type="NCBIfam" id="TIGR01309">
    <property type="entry name" value="uL30_arch"/>
    <property type="match status" value="1"/>
</dbReference>
<keyword evidence="3 4" id="KW-0687">Ribonucleoprotein</keyword>
<comment type="caution">
    <text evidence="6">The sequence shown here is derived from an EMBL/GenBank/DDBJ whole genome shotgun (WGS) entry which is preliminary data.</text>
</comment>
<dbReference type="InterPro" id="IPR039699">
    <property type="entry name" value="Ribosomal_uL30"/>
</dbReference>
<accession>A0A062V7K8</accession>
<dbReference type="GO" id="GO:0000463">
    <property type="term" value="P:maturation of LSU-rRNA from tricistronic rRNA transcript (SSU-rRNA, 5.8S rRNA, LSU-rRNA)"/>
    <property type="evidence" value="ECO:0007669"/>
    <property type="project" value="TreeGrafter"/>
</dbReference>
<keyword evidence="2 4" id="KW-0689">Ribosomal protein</keyword>
<dbReference type="Gene3D" id="3.30.1390.20">
    <property type="entry name" value="Ribosomal protein L30, ferredoxin-like fold domain"/>
    <property type="match status" value="1"/>
</dbReference>
<feature type="domain" description="Large ribosomal subunit protein uL30-like ferredoxin-like fold" evidence="5">
    <location>
        <begin position="2"/>
        <end position="52"/>
    </location>
</feature>
<dbReference type="PANTHER" id="PTHR11524">
    <property type="entry name" value="60S RIBOSOMAL PROTEIN L7"/>
    <property type="match status" value="1"/>
</dbReference>
<gene>
    <name evidence="4" type="primary">rpl30</name>
    <name evidence="6" type="ORF">ANME2D_00353</name>
</gene>
<name>A0A062V7K8_9EURY</name>
<evidence type="ECO:0000313" key="7">
    <source>
        <dbReference type="Proteomes" id="UP000027153"/>
    </source>
</evidence>
<dbReference type="GO" id="GO:0003735">
    <property type="term" value="F:structural constituent of ribosome"/>
    <property type="evidence" value="ECO:0007669"/>
    <property type="project" value="UniProtKB-UniRule"/>
</dbReference>
<dbReference type="InterPro" id="IPR016082">
    <property type="entry name" value="Ribosomal_uL30_ferredoxin-like"/>
</dbReference>
<dbReference type="InterPro" id="IPR005997">
    <property type="entry name" value="Ribosomal_uL30_arc"/>
</dbReference>
<reference evidence="6 7" key="1">
    <citation type="journal article" date="2013" name="Nature">
        <title>Anaerobic oxidation of methane coupled to nitrate reduction in a novel archaeal lineage.</title>
        <authorList>
            <person name="Haroon M.F."/>
            <person name="Hu S."/>
            <person name="Shi Y."/>
            <person name="Imelfort M."/>
            <person name="Keller J."/>
            <person name="Hugenholtz P."/>
            <person name="Yuan Z."/>
            <person name="Tyson G.W."/>
        </authorList>
    </citation>
    <scope>NUCLEOTIDE SEQUENCE [LARGE SCALE GENOMIC DNA]</scope>
    <source>
        <strain evidence="6 7">ANME-2d</strain>
    </source>
</reference>
<dbReference type="InterPro" id="IPR035808">
    <property type="entry name" value="Ribosomal_uL30_euk_arc"/>
</dbReference>
<sequence length="153" mass="17389">MYAVVRLRGGVKTRQDIKDTLTMMHLDRINHCVIIPETPNYQGMVQKAKDYVAWGTISPEALAQMLENRGELEGRKPLTEEYLSENTKFKSFDELAKAICESNASITDVPRLKPIFRLHPARKGLRGTKRTFLEGGDLGFHGTEINSLLKKMR</sequence>
<dbReference type="GO" id="GO:0003723">
    <property type="term" value="F:RNA binding"/>
    <property type="evidence" value="ECO:0007669"/>
    <property type="project" value="TreeGrafter"/>
</dbReference>
<organism evidence="6 7">
    <name type="scientific">Candidatus Methanoperedens nitratireducens</name>
    <dbReference type="NCBI Taxonomy" id="1392998"/>
    <lineage>
        <taxon>Archaea</taxon>
        <taxon>Methanobacteriati</taxon>
        <taxon>Methanobacteriota</taxon>
        <taxon>Stenosarchaea group</taxon>
        <taxon>Methanomicrobia</taxon>
        <taxon>Methanosarcinales</taxon>
        <taxon>ANME-2 cluster</taxon>
        <taxon>Candidatus Methanoperedentaceae</taxon>
        <taxon>Candidatus Methanoperedens</taxon>
    </lineage>
</organism>
<comment type="subunit">
    <text evidence="4">Part of the 50S ribosomal subunit.</text>
</comment>
<dbReference type="HAMAP" id="MF_01371_A">
    <property type="entry name" value="Ribosomal_uL30_A"/>
    <property type="match status" value="1"/>
</dbReference>
<dbReference type="EMBL" id="JMIY01000001">
    <property type="protein sequence ID" value="KCZ73287.1"/>
    <property type="molecule type" value="Genomic_DNA"/>
</dbReference>
<dbReference type="GO" id="GO:0022625">
    <property type="term" value="C:cytosolic large ribosomal subunit"/>
    <property type="evidence" value="ECO:0007669"/>
    <property type="project" value="UniProtKB-UniRule"/>
</dbReference>
<dbReference type="GO" id="GO:0006412">
    <property type="term" value="P:translation"/>
    <property type="evidence" value="ECO:0007669"/>
    <property type="project" value="UniProtKB-UniRule"/>
</dbReference>
<evidence type="ECO:0000256" key="1">
    <source>
        <dbReference type="ARBA" id="ARBA00007594"/>
    </source>
</evidence>
<dbReference type="CDD" id="cd01657">
    <property type="entry name" value="Ribosomal_L7_archeal_euk"/>
    <property type="match status" value="1"/>
</dbReference>
<dbReference type="Proteomes" id="UP000027153">
    <property type="component" value="Unassembled WGS sequence"/>
</dbReference>
<dbReference type="Gene3D" id="1.10.15.30">
    <property type="match status" value="1"/>
</dbReference>
<evidence type="ECO:0000259" key="5">
    <source>
        <dbReference type="Pfam" id="PF00327"/>
    </source>
</evidence>
<dbReference type="RefSeq" id="WP_048088601.1">
    <property type="nucleotide sequence ID" value="NZ_JMIY01000001.1"/>
</dbReference>
<dbReference type="AlphaFoldDB" id="A0A062V7K8"/>
<comment type="similarity">
    <text evidence="1 4">Belongs to the universal ribosomal protein uL30 family.</text>
</comment>
<dbReference type="OrthoDB" id="6379at2157"/>
<evidence type="ECO:0000256" key="3">
    <source>
        <dbReference type="ARBA" id="ARBA00023274"/>
    </source>
</evidence>
<proteinExistence type="inferred from homology"/>
<dbReference type="InterPro" id="IPR036919">
    <property type="entry name" value="Ribo_uL30_ferredoxin-like_sf"/>
</dbReference>
<evidence type="ECO:0000313" key="6">
    <source>
        <dbReference type="EMBL" id="KCZ73287.1"/>
    </source>
</evidence>
<evidence type="ECO:0000256" key="4">
    <source>
        <dbReference type="HAMAP-Rule" id="MF_01371"/>
    </source>
</evidence>
<dbReference type="SUPFAM" id="SSF55129">
    <property type="entry name" value="Ribosomal protein L30p/L7e"/>
    <property type="match status" value="1"/>
</dbReference>
<protein>
    <recommendedName>
        <fullName evidence="4">Large ribosomal subunit protein uL30</fullName>
    </recommendedName>
</protein>
<keyword evidence="7" id="KW-1185">Reference proteome</keyword>
<dbReference type="Pfam" id="PF00327">
    <property type="entry name" value="Ribosomal_L30"/>
    <property type="match status" value="1"/>
</dbReference>
<dbReference type="PANTHER" id="PTHR11524:SF16">
    <property type="entry name" value="LARGE RIBOSOMAL SUBUNIT PROTEIN UL30"/>
    <property type="match status" value="1"/>
</dbReference>